<keyword evidence="22" id="KW-1185">Reference proteome</keyword>
<keyword evidence="10" id="KW-0735">Signal-anchor</keyword>
<evidence type="ECO:0000256" key="16">
    <source>
        <dbReference type="ARBA" id="ARBA00030723"/>
    </source>
</evidence>
<keyword evidence="14" id="KW-0325">Glycoprotein</keyword>
<sequence length="398" mass="46494">HPERSILPRLDPAQFLSSFDRIYRVRSFLYSGKNWPNLSSSHNLCLALHSSMESLQQLLQVTRTFSGPISLSLFTPGPYYGLINLFLQHAAKCHPKVMRNLAIHVMFPIQFPLTIEDIPSNTEVNCSTPYDLTRHRLAAFKKLVYPESRMRNLAQRGCPTPFTFIFDIDMRIPEQFDKDVEYFLATKGNRCPKCIFIIPVYEVDGLTAYANLPRNKTELLDQVKSKKARIYHIKTYPWGQKMSHLEQWEKLPKDVGPHVAYELEKYQFTYEPIFIGPTSMPSFDERFTGFGLCRNTQFYELFVAGFQFHLLNDGFLIHMGFKVPGERKPWKSKELLRNQRLVPQFAQEIKVKYGRDPCQMSLKLRTYRPSKWKDIDCPINEKPLENNVQSMINFMNVT</sequence>
<comment type="cofactor">
    <cofactor evidence="1">
        <name>Mn(2+)</name>
        <dbReference type="ChEBI" id="CHEBI:29035"/>
    </cofactor>
</comment>
<evidence type="ECO:0000256" key="20">
    <source>
        <dbReference type="ARBA" id="ARBA00047852"/>
    </source>
</evidence>
<evidence type="ECO:0000256" key="18">
    <source>
        <dbReference type="ARBA" id="ARBA00032181"/>
    </source>
</evidence>
<dbReference type="OMA" id="KEARIYH"/>
<dbReference type="STRING" id="6832.A0A553PHH6"/>
<dbReference type="GO" id="GO:0015020">
    <property type="term" value="F:glucuronosyltransferase activity"/>
    <property type="evidence" value="ECO:0007669"/>
    <property type="project" value="InterPro"/>
</dbReference>
<dbReference type="AlphaFoldDB" id="A0A553PHH6"/>
<evidence type="ECO:0000256" key="11">
    <source>
        <dbReference type="ARBA" id="ARBA00022989"/>
    </source>
</evidence>
<evidence type="ECO:0000256" key="4">
    <source>
        <dbReference type="ARBA" id="ARBA00008539"/>
    </source>
</evidence>
<evidence type="ECO:0000256" key="14">
    <source>
        <dbReference type="ARBA" id="ARBA00023180"/>
    </source>
</evidence>
<evidence type="ECO:0000256" key="10">
    <source>
        <dbReference type="ARBA" id="ARBA00022968"/>
    </source>
</evidence>
<keyword evidence="7" id="KW-0808">Transferase</keyword>
<evidence type="ECO:0000256" key="6">
    <source>
        <dbReference type="ARBA" id="ARBA00022676"/>
    </source>
</evidence>
<evidence type="ECO:0000256" key="2">
    <source>
        <dbReference type="ARBA" id="ARBA00004323"/>
    </source>
</evidence>
<keyword evidence="13" id="KW-0472">Membrane</keyword>
<organism evidence="21 22">
    <name type="scientific">Tigriopus californicus</name>
    <name type="common">Marine copepod</name>
    <dbReference type="NCBI Taxonomy" id="6832"/>
    <lineage>
        <taxon>Eukaryota</taxon>
        <taxon>Metazoa</taxon>
        <taxon>Ecdysozoa</taxon>
        <taxon>Arthropoda</taxon>
        <taxon>Crustacea</taxon>
        <taxon>Multicrustacea</taxon>
        <taxon>Hexanauplia</taxon>
        <taxon>Copepoda</taxon>
        <taxon>Harpacticoida</taxon>
        <taxon>Harpacticidae</taxon>
        <taxon>Tigriopus</taxon>
    </lineage>
</organism>
<gene>
    <name evidence="21" type="ORF">TCAL_12514</name>
</gene>
<dbReference type="EMBL" id="VCGU01000004">
    <property type="protein sequence ID" value="TRY77142.1"/>
    <property type="molecule type" value="Genomic_DNA"/>
</dbReference>
<proteinExistence type="inferred from homology"/>
<name>A0A553PHH6_TIGCA</name>
<keyword evidence="12" id="KW-0333">Golgi apparatus</keyword>
<accession>A0A553PHH6</accession>
<dbReference type="PANTHER" id="PTHR46420">
    <property type="entry name" value="BETA-1,4-GLUCURONYLTRANSFERASE 1"/>
    <property type="match status" value="1"/>
</dbReference>
<dbReference type="UniPathway" id="UPA00378"/>
<dbReference type="Pfam" id="PF13896">
    <property type="entry name" value="Glyco_transf_49"/>
    <property type="match status" value="1"/>
</dbReference>
<feature type="non-terminal residue" evidence="21">
    <location>
        <position position="398"/>
    </location>
</feature>
<keyword evidence="6" id="KW-0328">Glycosyltransferase</keyword>
<dbReference type="PANTHER" id="PTHR46420:SF1">
    <property type="entry name" value="BETA-1,4-GLUCURONYLTRANSFERASE 1"/>
    <property type="match status" value="1"/>
</dbReference>
<feature type="non-terminal residue" evidence="21">
    <location>
        <position position="1"/>
    </location>
</feature>
<keyword evidence="15" id="KW-0464">Manganese</keyword>
<evidence type="ECO:0000313" key="21">
    <source>
        <dbReference type="EMBL" id="TRY77142.1"/>
    </source>
</evidence>
<comment type="similarity">
    <text evidence="4">Belongs to the glycosyltransferase 49 family.</text>
</comment>
<comment type="caution">
    <text evidence="21">The sequence shown here is derived from an EMBL/GenBank/DDBJ whole genome shotgun (WGS) entry which is preliminary data.</text>
</comment>
<dbReference type="GO" id="GO:0000139">
    <property type="term" value="C:Golgi membrane"/>
    <property type="evidence" value="ECO:0007669"/>
    <property type="project" value="UniProtKB-SubCell"/>
</dbReference>
<keyword evidence="9" id="KW-0479">Metal-binding</keyword>
<evidence type="ECO:0000256" key="8">
    <source>
        <dbReference type="ARBA" id="ARBA00022692"/>
    </source>
</evidence>
<dbReference type="GO" id="GO:0046872">
    <property type="term" value="F:metal ion binding"/>
    <property type="evidence" value="ECO:0007669"/>
    <property type="project" value="UniProtKB-KW"/>
</dbReference>
<evidence type="ECO:0000256" key="9">
    <source>
        <dbReference type="ARBA" id="ARBA00022723"/>
    </source>
</evidence>
<evidence type="ECO:0000256" key="7">
    <source>
        <dbReference type="ARBA" id="ARBA00022679"/>
    </source>
</evidence>
<evidence type="ECO:0000256" key="17">
    <source>
        <dbReference type="ARBA" id="ARBA00032175"/>
    </source>
</evidence>
<comment type="pathway">
    <text evidence="3">Protein modification; protein glycosylation.</text>
</comment>
<evidence type="ECO:0000256" key="3">
    <source>
        <dbReference type="ARBA" id="ARBA00004922"/>
    </source>
</evidence>
<dbReference type="GO" id="GO:0035269">
    <property type="term" value="P:protein O-linked glycosylation via mannose"/>
    <property type="evidence" value="ECO:0007669"/>
    <property type="project" value="TreeGrafter"/>
</dbReference>
<protein>
    <recommendedName>
        <fullName evidence="5">Beta-1,4-glucuronyltransferase 1</fullName>
    </recommendedName>
    <alternativeName>
        <fullName evidence="16">I-beta-1,3-N-acetylglucosaminyltransferase</fullName>
    </alternativeName>
    <alternativeName>
        <fullName evidence="19">N-acetyllactosaminide beta-1,3-N-acetylglucosaminyltransferase</fullName>
    </alternativeName>
    <alternativeName>
        <fullName evidence="17">Poly-N-acetyllactosamine extension enzyme</fullName>
    </alternativeName>
    <alternativeName>
        <fullName evidence="18">UDP-GlcNAc:betaGal beta-1,3-N-acetylglucosaminyltransferase 1</fullName>
    </alternativeName>
</protein>
<dbReference type="InterPro" id="IPR043189">
    <property type="entry name" value="B4GAT1"/>
</dbReference>
<keyword evidence="11" id="KW-1133">Transmembrane helix</keyword>
<evidence type="ECO:0000313" key="22">
    <source>
        <dbReference type="Proteomes" id="UP000318571"/>
    </source>
</evidence>
<comment type="catalytic activity">
    <reaction evidence="20">
        <text>3-O-[beta-D-Xyl-(1-&gt;4)-Rib-ol-P-Rib-ol-P-3-beta-D-GalNAc-(1-&gt;3)-beta-D-GlcNAc-(1-&gt;4)-(O-6-P-alpha-D-Man)]-Thr-[protein] + UDP-alpha-D-glucuronate = 3-O-[beta-D-GlcA-(1-&gt;3)-beta-D-Xyl-(1-&gt;4)-Rib-ol-P-Rib-ol-P-3-beta-D-GalNAc-(1-&gt;3)-beta-D-GlcNAc-(1-&gt;4)-(O-6-P-alpha-D-Man)]-Thr-[protein] + UDP + H(+)</text>
        <dbReference type="Rhea" id="RHEA:46860"/>
        <dbReference type="Rhea" id="RHEA-COMP:15023"/>
        <dbReference type="Rhea" id="RHEA-COMP:17482"/>
        <dbReference type="ChEBI" id="CHEBI:15378"/>
        <dbReference type="ChEBI" id="CHEBI:58052"/>
        <dbReference type="ChEBI" id="CHEBI:58223"/>
        <dbReference type="ChEBI" id="CHEBI:142405"/>
        <dbReference type="ChEBI" id="CHEBI:177336"/>
    </reaction>
</comment>
<evidence type="ECO:0000256" key="13">
    <source>
        <dbReference type="ARBA" id="ARBA00023136"/>
    </source>
</evidence>
<evidence type="ECO:0000256" key="5">
    <source>
        <dbReference type="ARBA" id="ARBA00017962"/>
    </source>
</evidence>
<dbReference type="Proteomes" id="UP000318571">
    <property type="component" value="Chromosome 5"/>
</dbReference>
<evidence type="ECO:0000256" key="12">
    <source>
        <dbReference type="ARBA" id="ARBA00023034"/>
    </source>
</evidence>
<evidence type="ECO:0000256" key="15">
    <source>
        <dbReference type="ARBA" id="ARBA00023211"/>
    </source>
</evidence>
<evidence type="ECO:0000256" key="1">
    <source>
        <dbReference type="ARBA" id="ARBA00001936"/>
    </source>
</evidence>
<evidence type="ECO:0000256" key="19">
    <source>
        <dbReference type="ARBA" id="ARBA00033291"/>
    </source>
</evidence>
<keyword evidence="8" id="KW-0812">Transmembrane</keyword>
<reference evidence="21 22" key="1">
    <citation type="journal article" date="2018" name="Nat. Ecol. Evol.">
        <title>Genomic signatures of mitonuclear coevolution across populations of Tigriopus californicus.</title>
        <authorList>
            <person name="Barreto F.S."/>
            <person name="Watson E.T."/>
            <person name="Lima T.G."/>
            <person name="Willett C.S."/>
            <person name="Edmands S."/>
            <person name="Li W."/>
            <person name="Burton R.S."/>
        </authorList>
    </citation>
    <scope>NUCLEOTIDE SEQUENCE [LARGE SCALE GENOMIC DNA]</scope>
    <source>
        <strain evidence="21 22">San Diego</strain>
    </source>
</reference>
<comment type="subcellular location">
    <subcellularLocation>
        <location evidence="2">Golgi apparatus membrane</location>
        <topology evidence="2">Single-pass type II membrane protein</topology>
    </subcellularLocation>
</comment>